<evidence type="ECO:0000256" key="2">
    <source>
        <dbReference type="ARBA" id="ARBA00022786"/>
    </source>
</evidence>
<dbReference type="AlphaFoldDB" id="A0A1Y1VTQ2"/>
<evidence type="ECO:0000259" key="3">
    <source>
        <dbReference type="PROSITE" id="PS50181"/>
    </source>
</evidence>
<dbReference type="SMART" id="SM00256">
    <property type="entry name" value="FBOX"/>
    <property type="match status" value="1"/>
</dbReference>
<dbReference type="Pfam" id="PF12937">
    <property type="entry name" value="F-box-like"/>
    <property type="match status" value="1"/>
</dbReference>
<name>A0A1Y1VTQ2_9FUNG</name>
<keyword evidence="5" id="KW-1185">Reference proteome</keyword>
<sequence length="189" mass="21642">MHIPPTTSIHLPPELIIEVFEYFDAADLCQCCLVSHAWRELSNLEGLWQTLCRISWKEKKLWVKTTELSGAEILHALQETSSSSPPAKSTWKSCYALAKKESRRTSVTVNDVVGDWILQVGARQRCDPILAHFRSNFGFYSENTGTLKWEKVGNTIILPDLPPLQVSRTADWGWKLHCPYFTFHKLKQV</sequence>
<reference evidence="4 5" key="1">
    <citation type="submission" date="2016-07" db="EMBL/GenBank/DDBJ databases">
        <title>Pervasive Adenine N6-methylation of Active Genes in Fungi.</title>
        <authorList>
            <consortium name="DOE Joint Genome Institute"/>
            <person name="Mondo S.J."/>
            <person name="Dannebaum R.O."/>
            <person name="Kuo R.C."/>
            <person name="Labutti K."/>
            <person name="Haridas S."/>
            <person name="Kuo A."/>
            <person name="Salamov A."/>
            <person name="Ahrendt S.R."/>
            <person name="Lipzen A."/>
            <person name="Sullivan W."/>
            <person name="Andreopoulos W.B."/>
            <person name="Clum A."/>
            <person name="Lindquist E."/>
            <person name="Daum C."/>
            <person name="Ramamoorthy G.K."/>
            <person name="Gryganskyi A."/>
            <person name="Culley D."/>
            <person name="Magnuson J.K."/>
            <person name="James T.Y."/>
            <person name="O'Malley M.A."/>
            <person name="Stajich J.E."/>
            <person name="Spatafora J.W."/>
            <person name="Visel A."/>
            <person name="Grigoriev I.V."/>
        </authorList>
    </citation>
    <scope>NUCLEOTIDE SEQUENCE [LARGE SCALE GENOMIC DNA]</scope>
    <source>
        <strain evidence="4 5">CBS 931.73</strain>
    </source>
</reference>
<organism evidence="4 5">
    <name type="scientific">Basidiobolus meristosporus CBS 931.73</name>
    <dbReference type="NCBI Taxonomy" id="1314790"/>
    <lineage>
        <taxon>Eukaryota</taxon>
        <taxon>Fungi</taxon>
        <taxon>Fungi incertae sedis</taxon>
        <taxon>Zoopagomycota</taxon>
        <taxon>Entomophthoromycotina</taxon>
        <taxon>Basidiobolomycetes</taxon>
        <taxon>Basidiobolales</taxon>
        <taxon>Basidiobolaceae</taxon>
        <taxon>Basidiobolus</taxon>
    </lineage>
</organism>
<dbReference type="Proteomes" id="UP000193498">
    <property type="component" value="Unassembled WGS sequence"/>
</dbReference>
<dbReference type="SUPFAM" id="SSF81383">
    <property type="entry name" value="F-box domain"/>
    <property type="match status" value="1"/>
</dbReference>
<dbReference type="InterPro" id="IPR052121">
    <property type="entry name" value="F-box_SCF_Substrate_Recog"/>
</dbReference>
<protein>
    <recommendedName>
        <fullName evidence="3">F-box domain-containing protein</fullName>
    </recommendedName>
</protein>
<dbReference type="InParanoid" id="A0A1Y1VTQ2"/>
<dbReference type="InterPro" id="IPR001810">
    <property type="entry name" value="F-box_dom"/>
</dbReference>
<gene>
    <name evidence="4" type="ORF">K493DRAFT_8857</name>
</gene>
<dbReference type="Gene3D" id="1.20.1280.50">
    <property type="match status" value="1"/>
</dbReference>
<proteinExistence type="predicted"/>
<dbReference type="PANTHER" id="PTHR46550">
    <property type="entry name" value="F-BOX ONLY PROTEIN 3"/>
    <property type="match status" value="1"/>
</dbReference>
<accession>A0A1Y1VTQ2</accession>
<dbReference type="PROSITE" id="PS50181">
    <property type="entry name" value="FBOX"/>
    <property type="match status" value="1"/>
</dbReference>
<dbReference type="OrthoDB" id="6419443at2759"/>
<dbReference type="EMBL" id="MCFE01001186">
    <property type="protein sequence ID" value="ORX64667.1"/>
    <property type="molecule type" value="Genomic_DNA"/>
</dbReference>
<comment type="caution">
    <text evidence="4">The sequence shown here is derived from an EMBL/GenBank/DDBJ whole genome shotgun (WGS) entry which is preliminary data.</text>
</comment>
<evidence type="ECO:0000256" key="1">
    <source>
        <dbReference type="ARBA" id="ARBA00004906"/>
    </source>
</evidence>
<feature type="domain" description="F-box" evidence="3">
    <location>
        <begin position="5"/>
        <end position="51"/>
    </location>
</feature>
<evidence type="ECO:0000313" key="4">
    <source>
        <dbReference type="EMBL" id="ORX64667.1"/>
    </source>
</evidence>
<keyword evidence="2" id="KW-0833">Ubl conjugation pathway</keyword>
<dbReference type="InterPro" id="IPR036047">
    <property type="entry name" value="F-box-like_dom_sf"/>
</dbReference>
<dbReference type="GO" id="GO:0005737">
    <property type="term" value="C:cytoplasm"/>
    <property type="evidence" value="ECO:0007669"/>
    <property type="project" value="TreeGrafter"/>
</dbReference>
<dbReference type="PANTHER" id="PTHR46550:SF1">
    <property type="entry name" value="F-BOX PROTEIN 3"/>
    <property type="match status" value="1"/>
</dbReference>
<comment type="pathway">
    <text evidence="1">Protein modification; protein ubiquitination.</text>
</comment>
<evidence type="ECO:0000313" key="5">
    <source>
        <dbReference type="Proteomes" id="UP000193498"/>
    </source>
</evidence>